<evidence type="ECO:0000256" key="2">
    <source>
        <dbReference type="ARBA" id="ARBA00008823"/>
    </source>
</evidence>
<evidence type="ECO:0000256" key="9">
    <source>
        <dbReference type="ARBA" id="ARBA00023002"/>
    </source>
</evidence>
<feature type="transmembrane region" description="Helical" evidence="15">
    <location>
        <begin position="38"/>
        <end position="56"/>
    </location>
</feature>
<name>A0A809QWR9_9PROT</name>
<evidence type="ECO:0000256" key="8">
    <source>
        <dbReference type="ARBA" id="ARBA00022989"/>
    </source>
</evidence>
<keyword evidence="8 14" id="KW-1133">Transmembrane helix</keyword>
<dbReference type="SUPFAM" id="SSF158442">
    <property type="entry name" value="DsbB-like"/>
    <property type="match status" value="1"/>
</dbReference>
<evidence type="ECO:0000256" key="6">
    <source>
        <dbReference type="ARBA" id="ARBA00022692"/>
    </source>
</evidence>
<dbReference type="InterPro" id="IPR023380">
    <property type="entry name" value="DsbB-like_sf"/>
</dbReference>
<evidence type="ECO:0000256" key="11">
    <source>
        <dbReference type="ARBA" id="ARBA00023157"/>
    </source>
</evidence>
<dbReference type="PANTHER" id="PTHR36570">
    <property type="entry name" value="DISULFIDE BOND FORMATION PROTEIN B"/>
    <property type="match status" value="1"/>
</dbReference>
<evidence type="ECO:0000313" key="17">
    <source>
        <dbReference type="Proteomes" id="UP000662914"/>
    </source>
</evidence>
<reference evidence="16" key="1">
    <citation type="journal article" name="DNA Res.">
        <title>The physiological potential of anammox bacteria as revealed by their core genome structure.</title>
        <authorList>
            <person name="Okubo T."/>
            <person name="Toyoda A."/>
            <person name="Fukuhara K."/>
            <person name="Uchiyama I."/>
            <person name="Harigaya Y."/>
            <person name="Kuroiwa M."/>
            <person name="Suzuki T."/>
            <person name="Murakami Y."/>
            <person name="Suwa Y."/>
            <person name="Takami H."/>
        </authorList>
    </citation>
    <scope>NUCLEOTIDE SEQUENCE</scope>
    <source>
        <strain evidence="16">317325-3</strain>
    </source>
</reference>
<keyword evidence="12 14" id="KW-0143">Chaperone</keyword>
<dbReference type="GO" id="GO:0005886">
    <property type="term" value="C:plasma membrane"/>
    <property type="evidence" value="ECO:0007669"/>
    <property type="project" value="UniProtKB-SubCell"/>
</dbReference>
<evidence type="ECO:0000256" key="13">
    <source>
        <dbReference type="ARBA" id="ARBA00023284"/>
    </source>
</evidence>
<keyword evidence="3 14" id="KW-0813">Transport</keyword>
<evidence type="ECO:0000256" key="7">
    <source>
        <dbReference type="ARBA" id="ARBA00022982"/>
    </source>
</evidence>
<dbReference type="EMBL" id="AP021857">
    <property type="protein sequence ID" value="BBO19880.1"/>
    <property type="molecule type" value="Genomic_DNA"/>
</dbReference>
<dbReference type="GO" id="GO:0009055">
    <property type="term" value="F:electron transfer activity"/>
    <property type="evidence" value="ECO:0007669"/>
    <property type="project" value="UniProtKB-UniRule"/>
</dbReference>
<dbReference type="AlphaFoldDB" id="A0A809QWR9"/>
<dbReference type="Pfam" id="PF02600">
    <property type="entry name" value="DsbB"/>
    <property type="match status" value="1"/>
</dbReference>
<evidence type="ECO:0000256" key="14">
    <source>
        <dbReference type="HAMAP-Rule" id="MF_00286"/>
    </source>
</evidence>
<protein>
    <recommendedName>
        <fullName evidence="14">Disulfide bond formation protein B</fullName>
    </recommendedName>
    <alternativeName>
        <fullName evidence="14">Disulfide oxidoreductase</fullName>
    </alternativeName>
</protein>
<comment type="function">
    <text evidence="14">Required for disulfide bond formation in some periplasmic proteins. Acts by oxidizing the DsbA protein.</text>
</comment>
<evidence type="ECO:0000256" key="12">
    <source>
        <dbReference type="ARBA" id="ARBA00023186"/>
    </source>
</evidence>
<feature type="topological domain" description="Cytoplasmic" evidence="14">
    <location>
        <begin position="159"/>
        <end position="162"/>
    </location>
</feature>
<evidence type="ECO:0000313" key="16">
    <source>
        <dbReference type="EMBL" id="BBO19880.1"/>
    </source>
</evidence>
<comment type="similarity">
    <text evidence="2 14">Belongs to the DsbB family.</text>
</comment>
<keyword evidence="13 14" id="KW-0676">Redox-active center</keyword>
<dbReference type="InterPro" id="IPR022920">
    <property type="entry name" value="Disulphide_bond_form_DsbB"/>
</dbReference>
<dbReference type="InterPro" id="IPR050183">
    <property type="entry name" value="DsbB"/>
</dbReference>
<feature type="topological domain" description="Cytoplasmic" evidence="14">
    <location>
        <begin position="1"/>
        <end position="6"/>
    </location>
</feature>
<evidence type="ECO:0000256" key="5">
    <source>
        <dbReference type="ARBA" id="ARBA00022519"/>
    </source>
</evidence>
<keyword evidence="4 14" id="KW-1003">Cell membrane</keyword>
<feature type="topological domain" description="Periplasmic" evidence="14">
    <location>
        <begin position="25"/>
        <end position="42"/>
    </location>
</feature>
<feature type="topological domain" description="Cytoplasmic" evidence="14">
    <location>
        <begin position="60"/>
        <end position="65"/>
    </location>
</feature>
<comment type="subcellular location">
    <subcellularLocation>
        <location evidence="1">Cell inner membrane</location>
        <topology evidence="1">Multi-pass membrane protein</topology>
    </subcellularLocation>
    <subcellularLocation>
        <location evidence="14">Cell membrane</location>
        <topology evidence="14">Multi-pass membrane protein</topology>
    </subcellularLocation>
</comment>
<sequence length="162" mass="17740">MKSHRIHLAAGLGGLLFILFAVFYLQEKLGLLPCPLCVIQRIFFILFSLTALAAAFHRPAGAGRWLYLGLLDLWATLGAAVAGWQVYLTYHPQAAECGISPEERFLNGLPLAKWWPTMFEANGDCTKVDWTFLGLSVPELSLIAFVLLAGLAIVAALRPASR</sequence>
<keyword evidence="6 14" id="KW-0812">Transmembrane</keyword>
<accession>A0A809QWR9</accession>
<keyword evidence="7 14" id="KW-0249">Electron transport</keyword>
<dbReference type="Proteomes" id="UP000662914">
    <property type="component" value="Chromosome"/>
</dbReference>
<evidence type="ECO:0000256" key="15">
    <source>
        <dbReference type="SAM" id="Phobius"/>
    </source>
</evidence>
<keyword evidence="11 14" id="KW-1015">Disulfide bond</keyword>
<dbReference type="KEGG" id="ddz:DSYM_05790"/>
<proteinExistence type="inferred from homology"/>
<feature type="disulfide bond" description="Redox-active" evidence="14">
    <location>
        <begin position="34"/>
        <end position="37"/>
    </location>
</feature>
<feature type="transmembrane region" description="Helical" evidence="15">
    <location>
        <begin position="7"/>
        <end position="26"/>
    </location>
</feature>
<evidence type="ECO:0000256" key="4">
    <source>
        <dbReference type="ARBA" id="ARBA00022475"/>
    </source>
</evidence>
<feature type="transmembrane region" description="Helical" evidence="15">
    <location>
        <begin position="65"/>
        <end position="87"/>
    </location>
</feature>
<keyword evidence="9 14" id="KW-0560">Oxidoreductase</keyword>
<dbReference type="HAMAP" id="MF_00286">
    <property type="entry name" value="DsbB"/>
    <property type="match status" value="1"/>
</dbReference>
<dbReference type="InterPro" id="IPR003752">
    <property type="entry name" value="DiS_bond_form_DsbB/BdbC"/>
</dbReference>
<dbReference type="PANTHER" id="PTHR36570:SF3">
    <property type="entry name" value="DISULFIDE BOND FORMATION PROTEIN B"/>
    <property type="match status" value="1"/>
</dbReference>
<dbReference type="GO" id="GO:0006457">
    <property type="term" value="P:protein folding"/>
    <property type="evidence" value="ECO:0007669"/>
    <property type="project" value="InterPro"/>
</dbReference>
<organism evidence="16 17">
    <name type="scientific">Candidatus Desulfobacillus denitrificans</name>
    <dbReference type="NCBI Taxonomy" id="2608985"/>
    <lineage>
        <taxon>Bacteria</taxon>
        <taxon>Pseudomonadati</taxon>
        <taxon>Pseudomonadota</taxon>
        <taxon>Betaproteobacteria</taxon>
        <taxon>Candidatus Desulfobacillus</taxon>
    </lineage>
</organism>
<dbReference type="GO" id="GO:0015035">
    <property type="term" value="F:protein-disulfide reductase activity"/>
    <property type="evidence" value="ECO:0007669"/>
    <property type="project" value="UniProtKB-UniRule"/>
</dbReference>
<keyword evidence="10 14" id="KW-0472">Membrane</keyword>
<feature type="transmembrane region" description="Helical" evidence="15">
    <location>
        <begin position="140"/>
        <end position="157"/>
    </location>
</feature>
<comment type="caution">
    <text evidence="14">Lacks conserved residue(s) required for the propagation of feature annotation.</text>
</comment>
<evidence type="ECO:0000256" key="1">
    <source>
        <dbReference type="ARBA" id="ARBA00004429"/>
    </source>
</evidence>
<dbReference type="Gene3D" id="1.20.1550.10">
    <property type="entry name" value="DsbB-like"/>
    <property type="match status" value="1"/>
</dbReference>
<keyword evidence="5" id="KW-0997">Cell inner membrane</keyword>
<evidence type="ECO:0000256" key="3">
    <source>
        <dbReference type="ARBA" id="ARBA00022448"/>
    </source>
</evidence>
<evidence type="ECO:0000256" key="10">
    <source>
        <dbReference type="ARBA" id="ARBA00023136"/>
    </source>
</evidence>
<gene>
    <name evidence="14" type="primary">dsbB</name>
    <name evidence="16" type="ORF">DSYM_05790</name>
</gene>